<dbReference type="EMBL" id="BMJE01000002">
    <property type="protein sequence ID" value="GGB71078.1"/>
    <property type="molecule type" value="Genomic_DNA"/>
</dbReference>
<dbReference type="NCBIfam" id="TIGR04256">
    <property type="entry name" value="GxxExxY"/>
    <property type="match status" value="1"/>
</dbReference>
<dbReference type="Proteomes" id="UP000615760">
    <property type="component" value="Unassembled WGS sequence"/>
</dbReference>
<accession>A0ABQ1JNT6</accession>
<organism evidence="1 2">
    <name type="scientific">Flavobacterium suaedae</name>
    <dbReference type="NCBI Taxonomy" id="1767027"/>
    <lineage>
        <taxon>Bacteria</taxon>
        <taxon>Pseudomonadati</taxon>
        <taxon>Bacteroidota</taxon>
        <taxon>Flavobacteriia</taxon>
        <taxon>Flavobacteriales</taxon>
        <taxon>Flavobacteriaceae</taxon>
        <taxon>Flavobacterium</taxon>
    </lineage>
</organism>
<dbReference type="Pfam" id="PF13366">
    <property type="entry name" value="PDDEXK_3"/>
    <property type="match status" value="1"/>
</dbReference>
<keyword evidence="2" id="KW-1185">Reference proteome</keyword>
<proteinExistence type="predicted"/>
<comment type="caution">
    <text evidence="1">The sequence shown here is derived from an EMBL/GenBank/DDBJ whole genome shotgun (WGS) entry which is preliminary data.</text>
</comment>
<evidence type="ECO:0000313" key="2">
    <source>
        <dbReference type="Proteomes" id="UP000615760"/>
    </source>
</evidence>
<protein>
    <recommendedName>
        <fullName evidence="3">GxxExxY protein</fullName>
    </recommendedName>
</protein>
<sequence length="123" mass="14727">MDLIYKEEYYKIVGICMEVHRHLGGGLLEVVYKDALEYEFRKNNIPFKREKEYTIQYKNIILPHKFYADFVVYEDIILEVKAVSKINDNHMAQTLNYIKLAYSRLGIIANFHNKSLEHKRIVR</sequence>
<reference evidence="2" key="1">
    <citation type="journal article" date="2019" name="Int. J. Syst. Evol. Microbiol.">
        <title>The Global Catalogue of Microorganisms (GCM) 10K type strain sequencing project: providing services to taxonomists for standard genome sequencing and annotation.</title>
        <authorList>
            <consortium name="The Broad Institute Genomics Platform"/>
            <consortium name="The Broad Institute Genome Sequencing Center for Infectious Disease"/>
            <person name="Wu L."/>
            <person name="Ma J."/>
        </authorList>
    </citation>
    <scope>NUCLEOTIDE SEQUENCE [LARGE SCALE GENOMIC DNA]</scope>
    <source>
        <strain evidence="2">CGMCC 1.15461</strain>
    </source>
</reference>
<dbReference type="InterPro" id="IPR026350">
    <property type="entry name" value="GxxExxY"/>
</dbReference>
<dbReference type="RefSeq" id="WP_188620037.1">
    <property type="nucleotide sequence ID" value="NZ_BMJE01000002.1"/>
</dbReference>
<name>A0ABQ1JNT6_9FLAO</name>
<evidence type="ECO:0008006" key="3">
    <source>
        <dbReference type="Google" id="ProtNLM"/>
    </source>
</evidence>
<gene>
    <name evidence="1" type="ORF">GCM10007424_08850</name>
</gene>
<evidence type="ECO:0000313" key="1">
    <source>
        <dbReference type="EMBL" id="GGB71078.1"/>
    </source>
</evidence>